<dbReference type="GO" id="GO:0000794">
    <property type="term" value="C:condensed nuclear chromosome"/>
    <property type="evidence" value="ECO:0007669"/>
    <property type="project" value="TreeGrafter"/>
</dbReference>
<dbReference type="PANTHER" id="PTHR15938:SF0">
    <property type="entry name" value="HOMOLOGOUS-PAIRING PROTEIN 2 HOMOLOG"/>
    <property type="match status" value="1"/>
</dbReference>
<evidence type="ECO:0000313" key="12">
    <source>
        <dbReference type="EMBL" id="KAK2079777.1"/>
    </source>
</evidence>
<evidence type="ECO:0000256" key="3">
    <source>
        <dbReference type="ARBA" id="ARBA00016093"/>
    </source>
</evidence>
<evidence type="ECO:0000259" key="10">
    <source>
        <dbReference type="Pfam" id="PF07106"/>
    </source>
</evidence>
<dbReference type="GO" id="GO:0120230">
    <property type="term" value="F:recombinase activator activity"/>
    <property type="evidence" value="ECO:0007669"/>
    <property type="project" value="TreeGrafter"/>
</dbReference>
<feature type="region of interest" description="Disordered" evidence="9">
    <location>
        <begin position="192"/>
        <end position="211"/>
    </location>
</feature>
<accession>A0AAD9INK9</accession>
<dbReference type="Pfam" id="PF18517">
    <property type="entry name" value="LZ3wCH"/>
    <property type="match status" value="1"/>
</dbReference>
<evidence type="ECO:0000256" key="7">
    <source>
        <dbReference type="ARBA" id="ARBA00023254"/>
    </source>
</evidence>
<keyword evidence="13" id="KW-1185">Reference proteome</keyword>
<evidence type="ECO:0000256" key="1">
    <source>
        <dbReference type="ARBA" id="ARBA00004123"/>
    </source>
</evidence>
<reference evidence="12" key="1">
    <citation type="submission" date="2021-01" db="EMBL/GenBank/DDBJ databases">
        <authorList>
            <person name="Eckstrom K.M.E."/>
        </authorList>
    </citation>
    <scope>NUCLEOTIDE SEQUENCE</scope>
    <source>
        <strain evidence="12">UVCC 0001</strain>
    </source>
</reference>
<comment type="subcellular location">
    <subcellularLocation>
        <location evidence="1">Nucleus</location>
    </subcellularLocation>
</comment>
<evidence type="ECO:0000256" key="4">
    <source>
        <dbReference type="ARBA" id="ARBA00023054"/>
    </source>
</evidence>
<evidence type="ECO:0000256" key="9">
    <source>
        <dbReference type="SAM" id="MobiDB-lite"/>
    </source>
</evidence>
<evidence type="ECO:0000256" key="5">
    <source>
        <dbReference type="ARBA" id="ARBA00023172"/>
    </source>
</evidence>
<dbReference type="PANTHER" id="PTHR15938">
    <property type="entry name" value="TBP-1 INTERACTING PROTEIN"/>
    <property type="match status" value="1"/>
</dbReference>
<dbReference type="GO" id="GO:0000709">
    <property type="term" value="P:meiotic joint molecule formation"/>
    <property type="evidence" value="ECO:0007669"/>
    <property type="project" value="TreeGrafter"/>
</dbReference>
<comment type="caution">
    <text evidence="12">The sequence shown here is derived from an EMBL/GenBank/DDBJ whole genome shotgun (WGS) entry which is preliminary data.</text>
</comment>
<dbReference type="Gene3D" id="1.10.10.10">
    <property type="entry name" value="Winged helix-like DNA-binding domain superfamily/Winged helix DNA-binding domain"/>
    <property type="match status" value="1"/>
</dbReference>
<keyword evidence="4 8" id="KW-0175">Coiled coil</keyword>
<dbReference type="GO" id="GO:0003690">
    <property type="term" value="F:double-stranded DNA binding"/>
    <property type="evidence" value="ECO:0007669"/>
    <property type="project" value="TreeGrafter"/>
</dbReference>
<name>A0AAD9INK9_PROWI</name>
<proteinExistence type="inferred from homology"/>
<keyword evidence="6" id="KW-0539">Nucleus</keyword>
<evidence type="ECO:0000256" key="2">
    <source>
        <dbReference type="ARBA" id="ARBA00007922"/>
    </source>
</evidence>
<evidence type="ECO:0000313" key="13">
    <source>
        <dbReference type="Proteomes" id="UP001255856"/>
    </source>
</evidence>
<dbReference type="Pfam" id="PF07106">
    <property type="entry name" value="WHD_TBPIP"/>
    <property type="match status" value="1"/>
</dbReference>
<evidence type="ECO:0000256" key="6">
    <source>
        <dbReference type="ARBA" id="ARBA00023242"/>
    </source>
</evidence>
<comment type="similarity">
    <text evidence="2">Belongs to the HOP2 family.</text>
</comment>
<organism evidence="12 13">
    <name type="scientific">Prototheca wickerhamii</name>
    <dbReference type="NCBI Taxonomy" id="3111"/>
    <lineage>
        <taxon>Eukaryota</taxon>
        <taxon>Viridiplantae</taxon>
        <taxon>Chlorophyta</taxon>
        <taxon>core chlorophytes</taxon>
        <taxon>Trebouxiophyceae</taxon>
        <taxon>Chlorellales</taxon>
        <taxon>Chlorellaceae</taxon>
        <taxon>Prototheca</taxon>
    </lineage>
</organism>
<protein>
    <recommendedName>
        <fullName evidence="3">Homologous-pairing protein 2 homolog</fullName>
    </recommendedName>
</protein>
<dbReference type="Proteomes" id="UP001255856">
    <property type="component" value="Unassembled WGS sequence"/>
</dbReference>
<gene>
    <name evidence="12" type="ORF">QBZ16_002172</name>
</gene>
<keyword evidence="7" id="KW-0469">Meiosis</keyword>
<dbReference type="InterPro" id="IPR036388">
    <property type="entry name" value="WH-like_DNA-bd_sf"/>
</dbReference>
<evidence type="ECO:0000256" key="8">
    <source>
        <dbReference type="SAM" id="Coils"/>
    </source>
</evidence>
<dbReference type="GO" id="GO:0010774">
    <property type="term" value="P:meiotic strand invasion involved in reciprocal meiotic recombination"/>
    <property type="evidence" value="ECO:0007669"/>
    <property type="project" value="TreeGrafter"/>
</dbReference>
<keyword evidence="5" id="KW-0233">DNA recombination</keyword>
<dbReference type="InterPro" id="IPR040661">
    <property type="entry name" value="LZ3wCH"/>
</dbReference>
<dbReference type="InterPro" id="IPR010776">
    <property type="entry name" value="Hop2_WH_dom"/>
</dbReference>
<dbReference type="GO" id="GO:0007129">
    <property type="term" value="P:homologous chromosome pairing at meiosis"/>
    <property type="evidence" value="ECO:0007669"/>
    <property type="project" value="TreeGrafter"/>
</dbReference>
<dbReference type="EMBL" id="JASFZW010000002">
    <property type="protein sequence ID" value="KAK2079777.1"/>
    <property type="molecule type" value="Genomic_DNA"/>
</dbReference>
<feature type="domain" description="Leucine zipper with capping helix" evidence="11">
    <location>
        <begin position="144"/>
        <end position="201"/>
    </location>
</feature>
<feature type="domain" description="Homologous-pairing protein 2 winged helix" evidence="10">
    <location>
        <begin position="2"/>
        <end position="62"/>
    </location>
</feature>
<dbReference type="GO" id="GO:0120231">
    <property type="term" value="C:DNA recombinase auxiliary factor complex"/>
    <property type="evidence" value="ECO:0007669"/>
    <property type="project" value="TreeGrafter"/>
</dbReference>
<evidence type="ECO:0000259" key="11">
    <source>
        <dbReference type="Pfam" id="PF18517"/>
    </source>
</evidence>
<dbReference type="AlphaFoldDB" id="A0AAD9INK9"/>
<sequence>MAEAKCLALLRDSNKPYNVQGASDMLASQGFKKTQVDKALASLADSGKIKCKEFGKTKIYFALQEGLPELDPKQKEQMLAEITQLQAQCKEHEAKVATQRKELALLKSALTVQELQDRIAERQRESEEVRAKLARARESEEAEVSAEDLEAAEKAFSKGVQTWERLRKMFRNIWDTVRENVDANQADLFEEMGVDTDEAVGEPLSNYQGEE</sequence>
<feature type="coiled-coil region" evidence="8">
    <location>
        <begin position="75"/>
        <end position="155"/>
    </location>
</feature>